<organism evidence="1 2">
    <name type="scientific">Brevibacillus ruminantium</name>
    <dbReference type="NCBI Taxonomy" id="2950604"/>
    <lineage>
        <taxon>Bacteria</taxon>
        <taxon>Bacillati</taxon>
        <taxon>Bacillota</taxon>
        <taxon>Bacilli</taxon>
        <taxon>Bacillales</taxon>
        <taxon>Paenibacillaceae</taxon>
        <taxon>Brevibacillus</taxon>
    </lineage>
</organism>
<dbReference type="EMBL" id="CP098755">
    <property type="protein sequence ID" value="USG68137.1"/>
    <property type="molecule type" value="Genomic_DNA"/>
</dbReference>
<evidence type="ECO:0000313" key="2">
    <source>
        <dbReference type="Proteomes" id="UP001056500"/>
    </source>
</evidence>
<proteinExistence type="predicted"/>
<gene>
    <name evidence="1" type="ORF">NDK47_12995</name>
</gene>
<dbReference type="Proteomes" id="UP001056500">
    <property type="component" value="Chromosome"/>
</dbReference>
<protein>
    <submittedName>
        <fullName evidence="1">Uncharacterized protein</fullName>
    </submittedName>
</protein>
<reference evidence="1" key="1">
    <citation type="submission" date="2022-06" db="EMBL/GenBank/DDBJ databases">
        <title>Genome sequencing of Brevibacillus sp. BB3-R1.</title>
        <authorList>
            <person name="Heo J."/>
            <person name="Lee D."/>
            <person name="Won M."/>
            <person name="Han B.-H."/>
            <person name="Hong S.-B."/>
            <person name="Kwon S.-W."/>
        </authorList>
    </citation>
    <scope>NUCLEOTIDE SEQUENCE</scope>
    <source>
        <strain evidence="1">BB3-R1</strain>
    </source>
</reference>
<dbReference type="RefSeq" id="WP_251875517.1">
    <property type="nucleotide sequence ID" value="NZ_CP098755.1"/>
</dbReference>
<name>A0ABY4WM22_9BACL</name>
<evidence type="ECO:0000313" key="1">
    <source>
        <dbReference type="EMBL" id="USG68137.1"/>
    </source>
</evidence>
<accession>A0ABY4WM22</accession>
<keyword evidence="2" id="KW-1185">Reference proteome</keyword>
<sequence length="51" mass="6085">MGTIYLNRKERQKLLDIISNHLDQTIDIDKEEAEKFEPDRKLVLRLKEKCG</sequence>